<keyword evidence="10" id="KW-0406">Ion transport</keyword>
<dbReference type="NCBIfam" id="TIGR03422">
    <property type="entry name" value="mito_frataxin"/>
    <property type="match status" value="1"/>
</dbReference>
<reference evidence="14 15" key="1">
    <citation type="journal article" date="2016" name="BMC Genomics">
        <title>Genome sequencing and secondary metabolism of the postharvest pathogen Penicillium griseofulvum.</title>
        <authorList>
            <person name="Banani H."/>
            <person name="Marcet-Houben M."/>
            <person name="Ballester A.R."/>
            <person name="Abbruscato P."/>
            <person name="Gonzalez-Candelas L."/>
            <person name="Gabaldon T."/>
            <person name="Spadaro D."/>
        </authorList>
    </citation>
    <scope>NUCLEOTIDE SEQUENCE [LARGE SCALE GENOMIC DNA]</scope>
    <source>
        <strain evidence="14 15">PG3</strain>
    </source>
</reference>
<keyword evidence="15" id="KW-1185">Reference proteome</keyword>
<keyword evidence="9" id="KW-0408">Iron</keyword>
<dbReference type="GeneID" id="63709525"/>
<dbReference type="PROSITE" id="PS50810">
    <property type="entry name" value="FRATAXIN_2"/>
    <property type="match status" value="1"/>
</dbReference>
<feature type="region of interest" description="Disordered" evidence="13">
    <location>
        <begin position="45"/>
        <end position="83"/>
    </location>
</feature>
<evidence type="ECO:0000313" key="14">
    <source>
        <dbReference type="EMBL" id="KXG50939.1"/>
    </source>
</evidence>
<keyword evidence="4" id="KW-0409">Iron storage</keyword>
<proteinExistence type="inferred from homology"/>
<dbReference type="GO" id="GO:0004322">
    <property type="term" value="F:ferroxidase activity"/>
    <property type="evidence" value="ECO:0007669"/>
    <property type="project" value="UniProtKB-EC"/>
</dbReference>
<dbReference type="SUPFAM" id="SSF55387">
    <property type="entry name" value="Frataxin/Nqo15-like"/>
    <property type="match status" value="1"/>
</dbReference>
<comment type="similarity">
    <text evidence="2">Belongs to the frataxin family.</text>
</comment>
<dbReference type="GO" id="GO:0016226">
    <property type="term" value="P:iron-sulfur cluster assembly"/>
    <property type="evidence" value="ECO:0007669"/>
    <property type="project" value="InterPro"/>
</dbReference>
<dbReference type="GO" id="GO:0008198">
    <property type="term" value="F:ferrous iron binding"/>
    <property type="evidence" value="ECO:0007669"/>
    <property type="project" value="TreeGrafter"/>
</dbReference>
<evidence type="ECO:0000256" key="9">
    <source>
        <dbReference type="ARBA" id="ARBA00023004"/>
    </source>
</evidence>
<dbReference type="GO" id="GO:0006879">
    <property type="term" value="P:intracellular iron ion homeostasis"/>
    <property type="evidence" value="ECO:0007669"/>
    <property type="project" value="UniProtKB-KW"/>
</dbReference>
<evidence type="ECO:0000256" key="13">
    <source>
        <dbReference type="SAM" id="MobiDB-lite"/>
    </source>
</evidence>
<dbReference type="RefSeq" id="XP_040649475.1">
    <property type="nucleotide sequence ID" value="XM_040794225.1"/>
</dbReference>
<dbReference type="OMA" id="YSEHYFN"/>
<dbReference type="Pfam" id="PF01491">
    <property type="entry name" value="Frataxin_Cyay"/>
    <property type="match status" value="1"/>
</dbReference>
<evidence type="ECO:0000256" key="6">
    <source>
        <dbReference type="ARBA" id="ARBA00022496"/>
    </source>
</evidence>
<evidence type="ECO:0000256" key="2">
    <source>
        <dbReference type="ARBA" id="ARBA00008183"/>
    </source>
</evidence>
<evidence type="ECO:0000256" key="4">
    <source>
        <dbReference type="ARBA" id="ARBA00022434"/>
    </source>
</evidence>
<dbReference type="NCBIfam" id="TIGR03421">
    <property type="entry name" value="FeS_CyaY"/>
    <property type="match status" value="1"/>
</dbReference>
<evidence type="ECO:0000256" key="12">
    <source>
        <dbReference type="ARBA" id="ARBA00047990"/>
    </source>
</evidence>
<evidence type="ECO:0000256" key="5">
    <source>
        <dbReference type="ARBA" id="ARBA00022448"/>
    </source>
</evidence>
<name>A0A135LPW0_PENPA</name>
<keyword evidence="11" id="KW-0496">Mitochondrion</keyword>
<dbReference type="InterPro" id="IPR017789">
    <property type="entry name" value="Frataxin"/>
</dbReference>
<gene>
    <name evidence="14" type="ORF">PGRI_065110</name>
</gene>
<dbReference type="FunFam" id="3.30.920.10:FF:000004">
    <property type="entry name" value="Mitochondrial chaperone Frataxin"/>
    <property type="match status" value="1"/>
</dbReference>
<dbReference type="Proteomes" id="UP000070168">
    <property type="component" value="Unassembled WGS sequence"/>
</dbReference>
<comment type="catalytic activity">
    <reaction evidence="12">
        <text>4 Fe(2+) + O2 + 4 H(+) = 4 Fe(3+) + 2 H2O</text>
        <dbReference type="Rhea" id="RHEA:11148"/>
        <dbReference type="ChEBI" id="CHEBI:15377"/>
        <dbReference type="ChEBI" id="CHEBI:15378"/>
        <dbReference type="ChEBI" id="CHEBI:15379"/>
        <dbReference type="ChEBI" id="CHEBI:29033"/>
        <dbReference type="ChEBI" id="CHEBI:29034"/>
        <dbReference type="EC" id="1.16.3.1"/>
    </reaction>
</comment>
<dbReference type="EC" id="1.16.3.1" evidence="3"/>
<dbReference type="PANTHER" id="PTHR16821">
    <property type="entry name" value="FRATAXIN"/>
    <property type="match status" value="1"/>
</dbReference>
<dbReference type="SMART" id="SM01219">
    <property type="entry name" value="Frataxin_Cyay"/>
    <property type="match status" value="1"/>
</dbReference>
<dbReference type="GO" id="GO:0005739">
    <property type="term" value="C:mitochondrion"/>
    <property type="evidence" value="ECO:0007669"/>
    <property type="project" value="UniProtKB-SubCell"/>
</dbReference>
<keyword evidence="6" id="KW-0410">Iron transport</keyword>
<dbReference type="GO" id="GO:0008199">
    <property type="term" value="F:ferric iron binding"/>
    <property type="evidence" value="ECO:0007669"/>
    <property type="project" value="InterPro"/>
</dbReference>
<dbReference type="InterPro" id="IPR002908">
    <property type="entry name" value="Frataxin/CyaY"/>
</dbReference>
<dbReference type="PANTHER" id="PTHR16821:SF2">
    <property type="entry name" value="FRATAXIN, MITOCHONDRIAL"/>
    <property type="match status" value="1"/>
</dbReference>
<keyword evidence="5" id="KW-0813">Transport</keyword>
<evidence type="ECO:0000256" key="1">
    <source>
        <dbReference type="ARBA" id="ARBA00004173"/>
    </source>
</evidence>
<keyword evidence="7" id="KW-0809">Transit peptide</keyword>
<dbReference type="Gene3D" id="3.30.920.10">
    <property type="entry name" value="Frataxin/CyaY"/>
    <property type="match status" value="1"/>
</dbReference>
<accession>A0A135LPW0</accession>
<evidence type="ECO:0000313" key="15">
    <source>
        <dbReference type="Proteomes" id="UP000070168"/>
    </source>
</evidence>
<protein>
    <recommendedName>
        <fullName evidence="3">ferroxidase</fullName>
        <ecNumber evidence="3">1.16.3.1</ecNumber>
    </recommendedName>
</protein>
<dbReference type="InterPro" id="IPR036524">
    <property type="entry name" value="Frataxin/CyaY_sf"/>
</dbReference>
<evidence type="ECO:0000256" key="10">
    <source>
        <dbReference type="ARBA" id="ARBA00023065"/>
    </source>
</evidence>
<dbReference type="AlphaFoldDB" id="A0A135LPW0"/>
<dbReference type="GO" id="GO:0006826">
    <property type="term" value="P:iron ion transport"/>
    <property type="evidence" value="ECO:0007669"/>
    <property type="project" value="UniProtKB-KW"/>
</dbReference>
<evidence type="ECO:0000256" key="11">
    <source>
        <dbReference type="ARBA" id="ARBA00023128"/>
    </source>
</evidence>
<dbReference type="GO" id="GO:0051537">
    <property type="term" value="F:2 iron, 2 sulfur cluster binding"/>
    <property type="evidence" value="ECO:0007669"/>
    <property type="project" value="TreeGrafter"/>
</dbReference>
<dbReference type="GO" id="GO:0034986">
    <property type="term" value="F:iron chaperone activity"/>
    <property type="evidence" value="ECO:0007669"/>
    <property type="project" value="TreeGrafter"/>
</dbReference>
<evidence type="ECO:0000256" key="3">
    <source>
        <dbReference type="ARBA" id="ARBA00013107"/>
    </source>
</evidence>
<keyword evidence="8" id="KW-0560">Oxidoreductase</keyword>
<comment type="subcellular location">
    <subcellularLocation>
        <location evidence="1">Mitochondrion</location>
    </subcellularLocation>
</comment>
<sequence length="213" mass="23444">MLSRTAPRALLASVRPSIRTTTPTTSTLLPLACAIRPSSASQFTRSFQSSPAIRKGIHPESANPPAPNPQPGSVAGAASHVTEPSPLTSEEYYEYSEHYFNVLQSHLEKAQEEGSDVEAEYSAGVLNISVPAIGTYVLNKQPPNKQIWLSSPISGPKRYDWIVEGDYMHEKQDSRPFVSGQWIYLRDGSNLTELLNSELTLSLPKDIYSEIVE</sequence>
<evidence type="ECO:0000256" key="8">
    <source>
        <dbReference type="ARBA" id="ARBA00023002"/>
    </source>
</evidence>
<dbReference type="STRING" id="5078.A0A135LPW0"/>
<dbReference type="OrthoDB" id="1897642at2759"/>
<organism evidence="14 15">
    <name type="scientific">Penicillium patulum</name>
    <name type="common">Penicillium griseofulvum</name>
    <dbReference type="NCBI Taxonomy" id="5078"/>
    <lineage>
        <taxon>Eukaryota</taxon>
        <taxon>Fungi</taxon>
        <taxon>Dikarya</taxon>
        <taxon>Ascomycota</taxon>
        <taxon>Pezizomycotina</taxon>
        <taxon>Eurotiomycetes</taxon>
        <taxon>Eurotiomycetidae</taxon>
        <taxon>Eurotiales</taxon>
        <taxon>Aspergillaceae</taxon>
        <taxon>Penicillium</taxon>
    </lineage>
</organism>
<evidence type="ECO:0000256" key="7">
    <source>
        <dbReference type="ARBA" id="ARBA00022946"/>
    </source>
</evidence>
<dbReference type="EMBL" id="LHQR01000044">
    <property type="protein sequence ID" value="KXG50939.1"/>
    <property type="molecule type" value="Genomic_DNA"/>
</dbReference>
<comment type="caution">
    <text evidence="14">The sequence shown here is derived from an EMBL/GenBank/DDBJ whole genome shotgun (WGS) entry which is preliminary data.</text>
</comment>
<dbReference type="InterPro" id="IPR020895">
    <property type="entry name" value="Frataxin_CS"/>
</dbReference>
<dbReference type="PROSITE" id="PS01344">
    <property type="entry name" value="FRATAXIN_1"/>
    <property type="match status" value="1"/>
</dbReference>